<keyword evidence="1" id="KW-0547">Nucleotide-binding</keyword>
<dbReference type="AlphaFoldDB" id="A0A3L7A6V6"/>
<dbReference type="InterPro" id="IPR003495">
    <property type="entry name" value="CobW/HypB/UreG_nucleotide-bd"/>
</dbReference>
<keyword evidence="9" id="KW-1185">Reference proteome</keyword>
<dbReference type="InterPro" id="IPR051316">
    <property type="entry name" value="Zinc-reg_GTPase_activator"/>
</dbReference>
<evidence type="ECO:0000256" key="6">
    <source>
        <dbReference type="ARBA" id="ARBA00049117"/>
    </source>
</evidence>
<evidence type="ECO:0000256" key="3">
    <source>
        <dbReference type="ARBA" id="ARBA00023186"/>
    </source>
</evidence>
<comment type="function">
    <text evidence="5">Zinc chaperone that directly transfers zinc cofactor to target proteins, thereby activating them. Zinc is transferred from the CXCC motif in the GTPase domain to the zinc binding site in target proteins in a process requiring GTP hydrolysis.</text>
</comment>
<evidence type="ECO:0000256" key="1">
    <source>
        <dbReference type="ARBA" id="ARBA00022741"/>
    </source>
</evidence>
<dbReference type="SUPFAM" id="SSF52540">
    <property type="entry name" value="P-loop containing nucleoside triphosphate hydrolases"/>
    <property type="match status" value="1"/>
</dbReference>
<dbReference type="InterPro" id="IPR036627">
    <property type="entry name" value="CobW-likC_sf"/>
</dbReference>
<keyword evidence="3" id="KW-0143">Chaperone</keyword>
<evidence type="ECO:0000256" key="2">
    <source>
        <dbReference type="ARBA" id="ARBA00022801"/>
    </source>
</evidence>
<reference evidence="8 9" key="1">
    <citation type="submission" date="2018-10" db="EMBL/GenBank/DDBJ databases">
        <title>Xanthobacter tagetidis genome sequencing and assembly.</title>
        <authorList>
            <person name="Maclea K.S."/>
            <person name="Goen A.E."/>
            <person name="Fatima S.A."/>
        </authorList>
    </citation>
    <scope>NUCLEOTIDE SEQUENCE [LARGE SCALE GENOMIC DNA]</scope>
    <source>
        <strain evidence="8 9">ATCC 700314</strain>
    </source>
</reference>
<proteinExistence type="inferred from homology"/>
<dbReference type="CDD" id="cd03112">
    <property type="entry name" value="CobW-like"/>
    <property type="match status" value="1"/>
</dbReference>
<evidence type="ECO:0000256" key="5">
    <source>
        <dbReference type="ARBA" id="ARBA00045658"/>
    </source>
</evidence>
<dbReference type="EMBL" id="RCTF01000016">
    <property type="protein sequence ID" value="RLP75102.1"/>
    <property type="molecule type" value="Genomic_DNA"/>
</dbReference>
<gene>
    <name evidence="8" type="ORF">D9R14_17120</name>
</gene>
<dbReference type="PANTHER" id="PTHR13748">
    <property type="entry name" value="COBW-RELATED"/>
    <property type="match status" value="1"/>
</dbReference>
<protein>
    <submittedName>
        <fullName evidence="8">GTP-binding protein</fullName>
    </submittedName>
</protein>
<dbReference type="Gene3D" id="3.30.1220.10">
    <property type="entry name" value="CobW-like, C-terminal domain"/>
    <property type="match status" value="1"/>
</dbReference>
<dbReference type="GO" id="GO:0000166">
    <property type="term" value="F:nucleotide binding"/>
    <property type="evidence" value="ECO:0007669"/>
    <property type="project" value="UniProtKB-KW"/>
</dbReference>
<dbReference type="InterPro" id="IPR011629">
    <property type="entry name" value="CobW-like_C"/>
</dbReference>
<comment type="similarity">
    <text evidence="4">Belongs to the SIMIBI class G3E GTPase family. ZNG1 subfamily.</text>
</comment>
<sequence>MTVPVLLVAGALGAGKTTLVNHLLRHPDGRRIAAIVNDFGAIDVDAALLAPSADGIVSLKNGCICCSLQGDLLRSLMMLTRRRPSPDAIIIETSGASDPAAIASALLDPVVFAANPLDTVVCVVDARQVADRPALLDDPLWQSQVRAADFVILAKVDLVAPEELEQVQARVAARHAGKRTFNAIDGAVPSPVLFSQGHHAPAIRPSLRAIEATERFETMSWTAPLPLSLPRFQRAVGELSSVLLRAKGFVTFDHQPDQPLVFQLVGSRVTISPCADTAGDDPMNRLVLIAEVGRLDRSAVTTLLDATTTAPANRNARD</sequence>
<dbReference type="InterPro" id="IPR027417">
    <property type="entry name" value="P-loop_NTPase"/>
</dbReference>
<dbReference type="Pfam" id="PF07683">
    <property type="entry name" value="CobW_C"/>
    <property type="match status" value="1"/>
</dbReference>
<comment type="catalytic activity">
    <reaction evidence="6">
        <text>GTP + H2O = GDP + phosphate + H(+)</text>
        <dbReference type="Rhea" id="RHEA:19669"/>
        <dbReference type="ChEBI" id="CHEBI:15377"/>
        <dbReference type="ChEBI" id="CHEBI:15378"/>
        <dbReference type="ChEBI" id="CHEBI:37565"/>
        <dbReference type="ChEBI" id="CHEBI:43474"/>
        <dbReference type="ChEBI" id="CHEBI:58189"/>
    </reaction>
    <physiologicalReaction direction="left-to-right" evidence="6">
        <dbReference type="Rhea" id="RHEA:19670"/>
    </physiologicalReaction>
</comment>
<dbReference type="SMART" id="SM00833">
    <property type="entry name" value="CobW_C"/>
    <property type="match status" value="1"/>
</dbReference>
<keyword evidence="2" id="KW-0378">Hydrolase</keyword>
<dbReference type="OrthoDB" id="9808822at2"/>
<organism evidence="8 9">
    <name type="scientific">Xanthobacter tagetidis</name>
    <dbReference type="NCBI Taxonomy" id="60216"/>
    <lineage>
        <taxon>Bacteria</taxon>
        <taxon>Pseudomonadati</taxon>
        <taxon>Pseudomonadota</taxon>
        <taxon>Alphaproteobacteria</taxon>
        <taxon>Hyphomicrobiales</taxon>
        <taxon>Xanthobacteraceae</taxon>
        <taxon>Xanthobacter</taxon>
    </lineage>
</organism>
<dbReference type="SUPFAM" id="SSF90002">
    <property type="entry name" value="Hypothetical protein YjiA, C-terminal domain"/>
    <property type="match status" value="1"/>
</dbReference>
<dbReference type="GO" id="GO:0005737">
    <property type="term" value="C:cytoplasm"/>
    <property type="evidence" value="ECO:0007669"/>
    <property type="project" value="TreeGrafter"/>
</dbReference>
<evidence type="ECO:0000259" key="7">
    <source>
        <dbReference type="SMART" id="SM00833"/>
    </source>
</evidence>
<accession>A0A3L7A6V6</accession>
<dbReference type="Gene3D" id="3.40.50.300">
    <property type="entry name" value="P-loop containing nucleotide triphosphate hydrolases"/>
    <property type="match status" value="1"/>
</dbReference>
<dbReference type="GO" id="GO:0016787">
    <property type="term" value="F:hydrolase activity"/>
    <property type="evidence" value="ECO:0007669"/>
    <property type="project" value="UniProtKB-KW"/>
</dbReference>
<dbReference type="Proteomes" id="UP000269692">
    <property type="component" value="Unassembled WGS sequence"/>
</dbReference>
<name>A0A3L7A6V6_9HYPH</name>
<comment type="caution">
    <text evidence="8">The sequence shown here is derived from an EMBL/GenBank/DDBJ whole genome shotgun (WGS) entry which is preliminary data.</text>
</comment>
<dbReference type="PANTHER" id="PTHR13748:SF62">
    <property type="entry name" value="COBW DOMAIN-CONTAINING PROTEIN"/>
    <property type="match status" value="1"/>
</dbReference>
<dbReference type="RefSeq" id="WP_121624568.1">
    <property type="nucleotide sequence ID" value="NZ_JACIIW010000011.1"/>
</dbReference>
<evidence type="ECO:0000313" key="9">
    <source>
        <dbReference type="Proteomes" id="UP000269692"/>
    </source>
</evidence>
<evidence type="ECO:0000313" key="8">
    <source>
        <dbReference type="EMBL" id="RLP75102.1"/>
    </source>
</evidence>
<feature type="domain" description="CobW C-terminal" evidence="7">
    <location>
        <begin position="216"/>
        <end position="308"/>
    </location>
</feature>
<dbReference type="Pfam" id="PF02492">
    <property type="entry name" value="cobW"/>
    <property type="match status" value="1"/>
</dbReference>
<evidence type="ECO:0000256" key="4">
    <source>
        <dbReference type="ARBA" id="ARBA00034320"/>
    </source>
</evidence>